<feature type="region of interest" description="Disordered" evidence="1">
    <location>
        <begin position="705"/>
        <end position="785"/>
    </location>
</feature>
<feature type="region of interest" description="Disordered" evidence="1">
    <location>
        <begin position="449"/>
        <end position="477"/>
    </location>
</feature>
<protein>
    <submittedName>
        <fullName evidence="2">Uncharacterized protein</fullName>
    </submittedName>
</protein>
<feature type="region of interest" description="Disordered" evidence="1">
    <location>
        <begin position="672"/>
        <end position="691"/>
    </location>
</feature>
<name>A0A8S9WNJ7_APOLU</name>
<dbReference type="EMBL" id="WIXP02000017">
    <property type="protein sequence ID" value="KAF6197799.1"/>
    <property type="molecule type" value="Genomic_DNA"/>
</dbReference>
<dbReference type="AlphaFoldDB" id="A0A8S9WNJ7"/>
<comment type="caution">
    <text evidence="2">The sequence shown here is derived from an EMBL/GenBank/DDBJ whole genome shotgun (WGS) entry which is preliminary data.</text>
</comment>
<proteinExistence type="predicted"/>
<evidence type="ECO:0000256" key="1">
    <source>
        <dbReference type="SAM" id="MobiDB-lite"/>
    </source>
</evidence>
<dbReference type="OrthoDB" id="6780140at2759"/>
<evidence type="ECO:0000313" key="3">
    <source>
        <dbReference type="Proteomes" id="UP000466442"/>
    </source>
</evidence>
<feature type="region of interest" description="Disordered" evidence="1">
    <location>
        <begin position="625"/>
        <end position="652"/>
    </location>
</feature>
<evidence type="ECO:0000313" key="2">
    <source>
        <dbReference type="EMBL" id="KAF6197799.1"/>
    </source>
</evidence>
<feature type="compositionally biased region" description="Polar residues" evidence="1">
    <location>
        <begin position="449"/>
        <end position="460"/>
    </location>
</feature>
<keyword evidence="3" id="KW-1185">Reference proteome</keyword>
<sequence length="785" mass="87848">MRAEWGRCWWRDWWRWRQLLGCWCGHRRRPCGPCSWAFSGGRWGSPNRDSEGRNSPVTKASHDSRGHNFIHSVSMPFTVEVMSFQQLQVALTALQRQGWLDLHIDSTGSVVRGPQGVDRSVYYYAGVIHLGSGLDKPFPVFEQITCRQDSSSIGKWLAEFQAFCLDHNKWPIADRVIIDGSQALLKAILNTWGLTDTFTYLNTCYKYVVEGSPLRISRDLRVVVRFCCSHLMKNITRDIDARKSKLNSYFRNFLKEGMANLFKVNDIWHASLWVDHLAVVLLTPQQDPSVNSSLNNLQKIVLGTPVDKDVAYLKLSITVAQPSLEAGTTLKNSMFYQHFVSVVERRKSLISTNASIMKNEYYDPELLDTILTKYFTYYPMWAGVQSYPGNDPTRERCSNAIVENFIGLLKTNVMDKVLHLRATRFLRVVRMHVLSVSKEYLFNISKSRSTPRKSANNSRPFKTAPHAYRSSSKKLPSSNFGASVLKPMGLDFDSHTKCNDLFGTLDAPPNLEKAIYADCKSGDQKDSTQITTLTNGLRVASQNKSGQLCTIRAPPNLEKAIYADCKSGDQKDSTQITTLTNGLRVASQNKSGQLCTIRGVNHYWNQESSPLAFKDLLPLRNHHFPGELSQKRRRTWKKPSTPIEAEGNKTSTTSKAIKQIVDALMVLKGSGVGGGNPAAGPSTQDESSSEATTINDVVASLLAFEAKKGGGRRTQQNPRRRRKNKPKNNFAATIRVTPDGTISVLQKPVWGKGSSRQHPNPKGGKKGGKKSPQNEPPKPDAPPKE</sequence>
<organism evidence="2 3">
    <name type="scientific">Apolygus lucorum</name>
    <name type="common">Small green plant bug</name>
    <name type="synonym">Lygocoris lucorum</name>
    <dbReference type="NCBI Taxonomy" id="248454"/>
    <lineage>
        <taxon>Eukaryota</taxon>
        <taxon>Metazoa</taxon>
        <taxon>Ecdysozoa</taxon>
        <taxon>Arthropoda</taxon>
        <taxon>Hexapoda</taxon>
        <taxon>Insecta</taxon>
        <taxon>Pterygota</taxon>
        <taxon>Neoptera</taxon>
        <taxon>Paraneoptera</taxon>
        <taxon>Hemiptera</taxon>
        <taxon>Heteroptera</taxon>
        <taxon>Panheteroptera</taxon>
        <taxon>Cimicomorpha</taxon>
        <taxon>Miridae</taxon>
        <taxon>Mirini</taxon>
        <taxon>Apolygus</taxon>
    </lineage>
</organism>
<reference evidence="2" key="1">
    <citation type="journal article" date="2021" name="Mol. Ecol. Resour.">
        <title>Apolygus lucorum genome provides insights into omnivorousness and mesophyll feeding.</title>
        <authorList>
            <person name="Liu Y."/>
            <person name="Liu H."/>
            <person name="Wang H."/>
            <person name="Huang T."/>
            <person name="Liu B."/>
            <person name="Yang B."/>
            <person name="Yin L."/>
            <person name="Li B."/>
            <person name="Zhang Y."/>
            <person name="Zhang S."/>
            <person name="Jiang F."/>
            <person name="Zhang X."/>
            <person name="Ren Y."/>
            <person name="Wang B."/>
            <person name="Wang S."/>
            <person name="Lu Y."/>
            <person name="Wu K."/>
            <person name="Fan W."/>
            <person name="Wang G."/>
        </authorList>
    </citation>
    <scope>NUCLEOTIDE SEQUENCE</scope>
    <source>
        <strain evidence="2">12Hb</strain>
    </source>
</reference>
<accession>A0A8S9WNJ7</accession>
<gene>
    <name evidence="2" type="ORF">GE061_008766</name>
</gene>
<dbReference type="Proteomes" id="UP000466442">
    <property type="component" value="Unassembled WGS sequence"/>
</dbReference>